<sequence>MSVKLKELLALSSLQDSVIAAGEEGLNKDVSSVSVLESVDASLINKDLCPGDELVLTGFVNCADDPACQLANIKALCEGGEAGLVLFYTGIFVREVDPSILAYCSLHAFPLILMPANRRDLRYSDVITDVMECIIHHEDSILQDISRLPAERQNLHTAIAMLSMRLQAPIALVRNGSQIITLAGEESRWIFRAPLHNAGQEQLSVWIGQGRTSFTNVQMRHAVSLLQMAVDLWGTGYSNVSIHELVVSILQDDPLRMASLSRQLHIDIPSIHEMWIVHKANPDWQKQAEAFFGTNVFSDMIDGDLILFSGDTNDIRLPYPHVYCWQRLVNTVQVRRAYGQYRQYGPDAARIYPHAGTLSARQVVFAMQCRQLMRQGEAASRQCTSILDVLSSVLIETLTVYFLDGSFSTTATGALMHVHPNTIKYRLHQISEILGYPANEDPGSFLLYQAAAVKRLVQNA</sequence>
<dbReference type="Pfam" id="PF07905">
    <property type="entry name" value="PucR"/>
    <property type="match status" value="1"/>
</dbReference>
<dbReference type="InterPro" id="IPR051448">
    <property type="entry name" value="CdaR-like_regulators"/>
</dbReference>
<dbReference type="Pfam" id="PF13556">
    <property type="entry name" value="HTH_30"/>
    <property type="match status" value="1"/>
</dbReference>
<feature type="domain" description="Purine catabolism PurC-like" evidence="1">
    <location>
        <begin position="7"/>
        <end position="134"/>
    </location>
</feature>
<dbReference type="Gene3D" id="1.10.10.2840">
    <property type="entry name" value="PucR C-terminal helix-turn-helix domain"/>
    <property type="match status" value="1"/>
</dbReference>
<dbReference type="PANTHER" id="PTHR33744">
    <property type="entry name" value="CARBOHYDRATE DIACID REGULATOR"/>
    <property type="match status" value="1"/>
</dbReference>
<organism evidence="3 4">
    <name type="scientific">Grylomicrobium aquisgranensis</name>
    <dbReference type="NCBI Taxonomy" id="2926318"/>
    <lineage>
        <taxon>Bacteria</taxon>
        <taxon>Bacillati</taxon>
        <taxon>Bacillota</taxon>
        <taxon>Erysipelotrichia</taxon>
        <taxon>Erysipelotrichales</taxon>
        <taxon>Erysipelotrichaceae</taxon>
        <taxon>Grylomicrobium</taxon>
    </lineage>
</organism>
<reference evidence="3 4" key="1">
    <citation type="submission" date="2022-03" db="EMBL/GenBank/DDBJ databases">
        <title>Novel taxa within the pig intestine.</title>
        <authorList>
            <person name="Wylensek D."/>
            <person name="Bishof K."/>
            <person name="Afrizal A."/>
            <person name="Clavel T."/>
        </authorList>
    </citation>
    <scope>NUCLEOTIDE SEQUENCE [LARGE SCALE GENOMIC DNA]</scope>
    <source>
        <strain evidence="3 4">CLA-KB-P133</strain>
    </source>
</reference>
<keyword evidence="4" id="KW-1185">Reference proteome</keyword>
<evidence type="ECO:0000313" key="3">
    <source>
        <dbReference type="EMBL" id="MDX8418849.1"/>
    </source>
</evidence>
<evidence type="ECO:0000259" key="2">
    <source>
        <dbReference type="Pfam" id="PF13556"/>
    </source>
</evidence>
<name>A0AB35U2E5_9FIRM</name>
<evidence type="ECO:0000259" key="1">
    <source>
        <dbReference type="Pfam" id="PF07905"/>
    </source>
</evidence>
<dbReference type="InterPro" id="IPR042070">
    <property type="entry name" value="PucR_C-HTH_sf"/>
</dbReference>
<comment type="caution">
    <text evidence="3">The sequence shown here is derived from an EMBL/GenBank/DDBJ whole genome shotgun (WGS) entry which is preliminary data.</text>
</comment>
<dbReference type="RefSeq" id="WP_370595443.1">
    <property type="nucleotide sequence ID" value="NZ_JALBUR010000002.1"/>
</dbReference>
<dbReference type="InterPro" id="IPR025736">
    <property type="entry name" value="PucR_C-HTH_dom"/>
</dbReference>
<dbReference type="InterPro" id="IPR012914">
    <property type="entry name" value="PucR_dom"/>
</dbReference>
<dbReference type="Proteomes" id="UP001286174">
    <property type="component" value="Unassembled WGS sequence"/>
</dbReference>
<dbReference type="EMBL" id="JALBUR010000002">
    <property type="protein sequence ID" value="MDX8418849.1"/>
    <property type="molecule type" value="Genomic_DNA"/>
</dbReference>
<protein>
    <submittedName>
        <fullName evidence="3">PucR family transcriptional regulator ligand-binding domain-containing protein</fullName>
    </submittedName>
</protein>
<proteinExistence type="predicted"/>
<feature type="domain" description="PucR C-terminal helix-turn-helix" evidence="2">
    <location>
        <begin position="394"/>
        <end position="450"/>
    </location>
</feature>
<dbReference type="PANTHER" id="PTHR33744:SF16">
    <property type="entry name" value="CARBOHYDRATE DIACID REGULATOR"/>
    <property type="match status" value="1"/>
</dbReference>
<gene>
    <name evidence="3" type="ORF">MOZ60_01930</name>
</gene>
<accession>A0AB35U2E5</accession>
<dbReference type="AlphaFoldDB" id="A0AB35U2E5"/>
<evidence type="ECO:0000313" key="4">
    <source>
        <dbReference type="Proteomes" id="UP001286174"/>
    </source>
</evidence>